<dbReference type="GO" id="GO:0015031">
    <property type="term" value="P:protein transport"/>
    <property type="evidence" value="ECO:0007669"/>
    <property type="project" value="InterPro"/>
</dbReference>
<evidence type="ECO:0000313" key="7">
    <source>
        <dbReference type="EMBL" id="PWN92234.1"/>
    </source>
</evidence>
<dbReference type="GO" id="GO:0055038">
    <property type="term" value="C:recycling endosome membrane"/>
    <property type="evidence" value="ECO:0007669"/>
    <property type="project" value="TreeGrafter"/>
</dbReference>
<keyword evidence="3 6" id="KW-1133">Transmembrane helix</keyword>
<dbReference type="Pfam" id="PF04144">
    <property type="entry name" value="SCAMP"/>
    <property type="match status" value="1"/>
</dbReference>
<dbReference type="AlphaFoldDB" id="A0A316YTX9"/>
<keyword evidence="8" id="KW-1185">Reference proteome</keyword>
<evidence type="ECO:0000256" key="2">
    <source>
        <dbReference type="ARBA" id="ARBA00022692"/>
    </source>
</evidence>
<keyword evidence="2 6" id="KW-0812">Transmembrane</keyword>
<feature type="compositionally biased region" description="Basic and acidic residues" evidence="5">
    <location>
        <begin position="31"/>
        <end position="41"/>
    </location>
</feature>
<dbReference type="EMBL" id="KZ819635">
    <property type="protein sequence ID" value="PWN92234.1"/>
    <property type="molecule type" value="Genomic_DNA"/>
</dbReference>
<evidence type="ECO:0000256" key="1">
    <source>
        <dbReference type="ARBA" id="ARBA00004141"/>
    </source>
</evidence>
<feature type="transmembrane region" description="Helical" evidence="6">
    <location>
        <begin position="161"/>
        <end position="180"/>
    </location>
</feature>
<protein>
    <submittedName>
        <fullName evidence="7">Scamp-domain-containing protein</fullName>
    </submittedName>
</protein>
<proteinExistence type="predicted"/>
<evidence type="ECO:0000256" key="3">
    <source>
        <dbReference type="ARBA" id="ARBA00022989"/>
    </source>
</evidence>
<dbReference type="GeneID" id="37043232"/>
<accession>A0A316YTX9</accession>
<dbReference type="InterPro" id="IPR007273">
    <property type="entry name" value="SCAMP"/>
</dbReference>
<keyword evidence="4 6" id="KW-0472">Membrane</keyword>
<dbReference type="InParanoid" id="A0A316YTX9"/>
<feature type="transmembrane region" description="Helical" evidence="6">
    <location>
        <begin position="128"/>
        <end position="149"/>
    </location>
</feature>
<sequence>MADPFADRNALDANPFADPSVQGALSSSNRAYDDYDAKSFDAGDADSGLNTPRGQVPTLDNDAASSSRYQDLQRREAELQARERELQQRAEHIQKHGRNNWPFFMPIIYHDIDAEIPPDSREAMQHIYILWLVLVGTLIVNLVACVFLLIQGSSDGIKDMITGIVYLPVITALSFLLWYRPIYNGFMKEHSLFYYVFFLFAGFHLAFSVYAFLGIPSTGSAGLLNTIQSFASHRLVAAILGVFVTVGFAFQGLGLAWYYKQIWKHNHEQGHTFAQAKAELASHGARAYFTRGSQV</sequence>
<feature type="region of interest" description="Disordered" evidence="5">
    <location>
        <begin position="1"/>
        <end position="74"/>
    </location>
</feature>
<name>A0A316YTX9_9BASI</name>
<feature type="transmembrane region" description="Helical" evidence="6">
    <location>
        <begin position="235"/>
        <end position="259"/>
    </location>
</feature>
<feature type="transmembrane region" description="Helical" evidence="6">
    <location>
        <begin position="192"/>
        <end position="215"/>
    </location>
</feature>
<evidence type="ECO:0000313" key="8">
    <source>
        <dbReference type="Proteomes" id="UP000245768"/>
    </source>
</evidence>
<gene>
    <name evidence="7" type="ORF">FA10DRAFT_266029</name>
</gene>
<dbReference type="PANTHER" id="PTHR10687:SF90">
    <property type="entry name" value="SECRETORY CARRIER MEMBRANE PROTEIN"/>
    <property type="match status" value="1"/>
</dbReference>
<feature type="compositionally biased region" description="Basic and acidic residues" evidence="5">
    <location>
        <begin position="1"/>
        <end position="10"/>
    </location>
</feature>
<dbReference type="PANTHER" id="PTHR10687">
    <property type="entry name" value="SECRETORY CARRIER-ASSOCIATED MEMBRANE PROTEIN SCAMP"/>
    <property type="match status" value="1"/>
</dbReference>
<evidence type="ECO:0000256" key="6">
    <source>
        <dbReference type="SAM" id="Phobius"/>
    </source>
</evidence>
<comment type="subcellular location">
    <subcellularLocation>
        <location evidence="1">Membrane</location>
        <topology evidence="1">Multi-pass membrane protein</topology>
    </subcellularLocation>
</comment>
<evidence type="ECO:0000256" key="5">
    <source>
        <dbReference type="SAM" id="MobiDB-lite"/>
    </source>
</evidence>
<dbReference type="Proteomes" id="UP000245768">
    <property type="component" value="Unassembled WGS sequence"/>
</dbReference>
<reference evidence="7" key="1">
    <citation type="journal article" date="2018" name="Mol. Biol. Evol.">
        <title>Broad Genomic Sampling Reveals a Smut Pathogenic Ancestry of the Fungal Clade Ustilaginomycotina.</title>
        <authorList>
            <person name="Kijpornyongpan T."/>
            <person name="Mondo S.J."/>
            <person name="Barry K."/>
            <person name="Sandor L."/>
            <person name="Lee J."/>
            <person name="Lipzen A."/>
            <person name="Pangilinan J."/>
            <person name="LaButti K."/>
            <person name="Hainaut M."/>
            <person name="Henrissat B."/>
            <person name="Grigoriev I.V."/>
            <person name="Spatafora J.W."/>
            <person name="Aime M.C."/>
        </authorList>
    </citation>
    <scope>NUCLEOTIDE SEQUENCE [LARGE SCALE GENOMIC DNA]</scope>
    <source>
        <strain evidence="7">MCA 4198</strain>
    </source>
</reference>
<dbReference type="RefSeq" id="XP_025379432.1">
    <property type="nucleotide sequence ID" value="XM_025521316.1"/>
</dbReference>
<evidence type="ECO:0000256" key="4">
    <source>
        <dbReference type="ARBA" id="ARBA00023136"/>
    </source>
</evidence>
<organism evidence="7 8">
    <name type="scientific">Acaromyces ingoldii</name>
    <dbReference type="NCBI Taxonomy" id="215250"/>
    <lineage>
        <taxon>Eukaryota</taxon>
        <taxon>Fungi</taxon>
        <taxon>Dikarya</taxon>
        <taxon>Basidiomycota</taxon>
        <taxon>Ustilaginomycotina</taxon>
        <taxon>Exobasidiomycetes</taxon>
        <taxon>Exobasidiales</taxon>
        <taxon>Cryptobasidiaceae</taxon>
        <taxon>Acaromyces</taxon>
    </lineage>
</organism>
<dbReference type="GO" id="GO:0032588">
    <property type="term" value="C:trans-Golgi network membrane"/>
    <property type="evidence" value="ECO:0007669"/>
    <property type="project" value="TreeGrafter"/>
</dbReference>
<dbReference type="OrthoDB" id="242866at2759"/>